<organism evidence="4">
    <name type="scientific">Castor canadensis</name>
    <name type="common">American beaver</name>
    <dbReference type="NCBI Taxonomy" id="51338"/>
    <lineage>
        <taxon>Eukaryota</taxon>
        <taxon>Metazoa</taxon>
        <taxon>Chordata</taxon>
        <taxon>Craniata</taxon>
        <taxon>Vertebrata</taxon>
        <taxon>Euteleostomi</taxon>
        <taxon>Mammalia</taxon>
        <taxon>Eutheria</taxon>
        <taxon>Euarchontoglires</taxon>
        <taxon>Glires</taxon>
        <taxon>Rodentia</taxon>
        <taxon>Castorimorpha</taxon>
        <taxon>Castoridae</taxon>
        <taxon>Castor</taxon>
    </lineage>
</organism>
<sequence length="910" mass="103701">MSHLVDHTSGDLPVRDMDSISMPKGKSSKTQPALGRMSREDLEDRLFRLGDKHSVVKEHCWEQQDEIKRLRTPLQRWTACGDLRAAAQRPESARRRRPAPPPRAPAPRWPAQSPPGGGGRPVPRRAQPRVHAGHGQRHTAGARMLEKPKKEPRDGLNYTAPPSFREHVTNEKNQDEVTSEPIELTNDTMQVAEPEKTRSSLECAQRAQELRASIKENVELIRLKRLLHERNASLAATKAQLAEVQQAYETIFQKNQGMLSTAHDALLSQVDELRAELKEESMKAVSLKIQLEEVSILQITLKEFQERVEDLEKERKLVNDNYDRLLENMLDSSTQLPWSSELLGEQLQDQLEAEVEEKRKVLLQLSRENAQNEDLKLEVTSIPRNYELEAELLQNTAAEPQSPDLLFESATDPAVSEETAQSEPSEPETHDEKKLSQMLSELQVSHAEITLELEKTRDMLLLQRKINVCYQEELEAMMTKADNDSRDHKEKVERLSELLDLKNNRIKQLEGILRSHGLPSSGDFNLTDPAENPNGSVQVQLDWKTQYQPPESFPTQEVETEENNIKDGSENSSAEEVVSDSSDQDQMAFAEIPIEADQYQAKRKHPQVEERKEKEHQVVSYSRRKHGKRIGAQGKNRMEYLSRNILNGNTLQQVNYTEWKFSGLNISTDDGFKPRSHDSGLEMWVRTLFLARQSAWKEFCNSASSLADQESCEEASEVSEARVTDSDDIIVTPVSEKRPKAESEKMCIEIVSLAFYPEAEVMSDENIKQVYVEYKFYDLPLSETETPVSLRKPRAGEEIHFHFSKVIDLDPAGQQGRRQFLFLKFTVVSDPLDEEKKECQEVGYAYLELWQVLESGRDILEQELDIVSPGDQTVSIGRLKVSLQAAAALHDIYKEMNEDCFHEGTSANPF</sequence>
<dbReference type="Pfam" id="PF18111">
    <property type="entry name" value="RPGR1_C"/>
    <property type="match status" value="1"/>
</dbReference>
<accession>A0A8C0W4C9</accession>
<feature type="compositionally biased region" description="Basic residues" evidence="2">
    <location>
        <begin position="122"/>
        <end position="137"/>
    </location>
</feature>
<dbReference type="InterPro" id="IPR035892">
    <property type="entry name" value="C2_domain_sf"/>
</dbReference>
<dbReference type="InterPro" id="IPR041091">
    <property type="entry name" value="RPGRIP1_C"/>
</dbReference>
<proteinExistence type="predicted"/>
<feature type="compositionally biased region" description="Basic and acidic residues" evidence="2">
    <location>
        <begin position="1"/>
        <end position="18"/>
    </location>
</feature>
<evidence type="ECO:0000313" key="4">
    <source>
        <dbReference type="Ensembl" id="ENSCCNP00000005666.1"/>
    </source>
</evidence>
<feature type="compositionally biased region" description="Low complexity" evidence="2">
    <location>
        <begin position="570"/>
        <end position="584"/>
    </location>
</feature>
<protein>
    <recommendedName>
        <fullName evidence="3">RPGRIP1 C-terminal domain-containing protein</fullName>
    </recommendedName>
</protein>
<dbReference type="Gene3D" id="2.60.40.150">
    <property type="entry name" value="C2 domain"/>
    <property type="match status" value="1"/>
</dbReference>
<dbReference type="PANTHER" id="PTHR14240">
    <property type="entry name" value="RETINITIS PIGMENTOSA GTPASE REGULATOR-INTERACTING PROTEIN"/>
    <property type="match status" value="1"/>
</dbReference>
<evidence type="ECO:0000256" key="1">
    <source>
        <dbReference type="SAM" id="Coils"/>
    </source>
</evidence>
<feature type="compositionally biased region" description="Polar residues" evidence="2">
    <location>
        <begin position="548"/>
        <end position="557"/>
    </location>
</feature>
<dbReference type="GO" id="GO:1905515">
    <property type="term" value="P:non-motile cilium assembly"/>
    <property type="evidence" value="ECO:0007669"/>
    <property type="project" value="TreeGrafter"/>
</dbReference>
<feature type="region of interest" description="Disordered" evidence="2">
    <location>
        <begin position="411"/>
        <end position="430"/>
    </location>
</feature>
<feature type="compositionally biased region" description="Pro residues" evidence="2">
    <location>
        <begin position="99"/>
        <end position="108"/>
    </location>
</feature>
<dbReference type="GO" id="GO:0046548">
    <property type="term" value="P:retinal rod cell development"/>
    <property type="evidence" value="ECO:0007669"/>
    <property type="project" value="TreeGrafter"/>
</dbReference>
<dbReference type="GO" id="GO:0032391">
    <property type="term" value="C:photoreceptor connecting cilium"/>
    <property type="evidence" value="ECO:0007669"/>
    <property type="project" value="TreeGrafter"/>
</dbReference>
<evidence type="ECO:0000256" key="2">
    <source>
        <dbReference type="SAM" id="MobiDB-lite"/>
    </source>
</evidence>
<evidence type="ECO:0000259" key="3">
    <source>
        <dbReference type="Pfam" id="PF18111"/>
    </source>
</evidence>
<feature type="region of interest" description="Disordered" evidence="2">
    <location>
        <begin position="548"/>
        <end position="584"/>
    </location>
</feature>
<feature type="region of interest" description="Disordered" evidence="2">
    <location>
        <begin position="516"/>
        <end position="536"/>
    </location>
</feature>
<reference evidence="4" key="1">
    <citation type="submission" date="2023-09" db="UniProtKB">
        <authorList>
            <consortium name="Ensembl"/>
        </authorList>
    </citation>
    <scope>IDENTIFICATION</scope>
</reference>
<feature type="domain" description="RPGRIP1 C-terminal" evidence="3">
    <location>
        <begin position="742"/>
        <end position="895"/>
    </location>
</feature>
<name>A0A8C0W4C9_CASCN</name>
<feature type="coiled-coil region" evidence="1">
    <location>
        <begin position="471"/>
        <end position="512"/>
    </location>
</feature>
<feature type="compositionally biased region" description="Basic and acidic residues" evidence="2">
    <location>
        <begin position="606"/>
        <end position="617"/>
    </location>
</feature>
<feature type="region of interest" description="Disordered" evidence="2">
    <location>
        <begin position="81"/>
        <end position="163"/>
    </location>
</feature>
<gene>
    <name evidence="4" type="primary">Rpgrip1</name>
</gene>
<feature type="coiled-coil region" evidence="1">
    <location>
        <begin position="263"/>
        <end position="378"/>
    </location>
</feature>
<keyword evidence="1" id="KW-0175">Coiled coil</keyword>
<dbReference type="InterPro" id="IPR031139">
    <property type="entry name" value="RPGRIP1_fam"/>
</dbReference>
<feature type="region of interest" description="Disordered" evidence="2">
    <location>
        <begin position="602"/>
        <end position="629"/>
    </location>
</feature>
<dbReference type="AlphaFoldDB" id="A0A8C0W4C9"/>
<dbReference type="PANTHER" id="PTHR14240:SF3">
    <property type="entry name" value="X-LINKED RETINITIS PIGMENTOSA GTPASE REGULATOR-INTERACTING PROTEIN 1"/>
    <property type="match status" value="1"/>
</dbReference>
<dbReference type="Ensembl" id="ENSCCNT00000007464.1">
    <property type="protein sequence ID" value="ENSCCNP00000005666.1"/>
    <property type="gene ID" value="ENSCCNG00000005885.1"/>
</dbReference>
<dbReference type="FunFam" id="2.60.40.150:FF:000189">
    <property type="entry name" value="X-linked retinitis pigmentosa GTPase regulator-interacting protein 1"/>
    <property type="match status" value="1"/>
</dbReference>
<feature type="region of interest" description="Disordered" evidence="2">
    <location>
        <begin position="1"/>
        <end position="39"/>
    </location>
</feature>
<feature type="compositionally biased region" description="Basic and acidic residues" evidence="2">
    <location>
        <begin position="144"/>
        <end position="154"/>
    </location>
</feature>